<evidence type="ECO:0000256" key="1">
    <source>
        <dbReference type="ARBA" id="ARBA00004477"/>
    </source>
</evidence>
<dbReference type="InterPro" id="IPR045064">
    <property type="entry name" value="Reticulon-like"/>
</dbReference>
<dbReference type="Pfam" id="PF02453">
    <property type="entry name" value="Reticulon"/>
    <property type="match status" value="1"/>
</dbReference>
<keyword evidence="10" id="KW-1185">Reference proteome</keyword>
<feature type="compositionally biased region" description="Basic and acidic residues" evidence="7">
    <location>
        <begin position="285"/>
        <end position="304"/>
    </location>
</feature>
<dbReference type="EMBL" id="HE978314">
    <property type="protein sequence ID" value="CCK68102.1"/>
    <property type="molecule type" value="Genomic_DNA"/>
</dbReference>
<dbReference type="RefSeq" id="XP_022462348.1">
    <property type="nucleotide sequence ID" value="XM_022608575.1"/>
</dbReference>
<dbReference type="GO" id="GO:0005789">
    <property type="term" value="C:endoplasmic reticulum membrane"/>
    <property type="evidence" value="ECO:0007669"/>
    <property type="project" value="UniProtKB-SubCell"/>
</dbReference>
<dbReference type="OMA" id="TGLMKQY"/>
<dbReference type="HOGENOM" id="CLU_050576_0_0_1"/>
<evidence type="ECO:0000256" key="4">
    <source>
        <dbReference type="ARBA" id="ARBA00022989"/>
    </source>
</evidence>
<evidence type="ECO:0000256" key="3">
    <source>
        <dbReference type="ARBA" id="ARBA00022824"/>
    </source>
</evidence>
<dbReference type="STRING" id="1071383.J7RTM9"/>
<keyword evidence="3 6" id="KW-0256">Endoplasmic reticulum</keyword>
<comment type="subcellular location">
    <subcellularLocation>
        <location evidence="1 6">Endoplasmic reticulum membrane</location>
        <topology evidence="1 6">Multi-pass membrane protein</topology>
    </subcellularLocation>
</comment>
<evidence type="ECO:0000256" key="6">
    <source>
        <dbReference type="RuleBase" id="RU363132"/>
    </source>
</evidence>
<evidence type="ECO:0000259" key="8">
    <source>
        <dbReference type="PROSITE" id="PS50845"/>
    </source>
</evidence>
<feature type="transmembrane region" description="Helical" evidence="6">
    <location>
        <begin position="78"/>
        <end position="103"/>
    </location>
</feature>
<keyword evidence="5 6" id="KW-0472">Membrane</keyword>
<gene>
    <name evidence="9" type="primary">KNAG0A04250</name>
    <name evidence="9" type="ordered locus">KNAG_0A04250</name>
</gene>
<name>J7RTM9_HUIN7</name>
<dbReference type="PROSITE" id="PS50845">
    <property type="entry name" value="RETICULON"/>
    <property type="match status" value="1"/>
</dbReference>
<dbReference type="eggNOG" id="KOG1792">
    <property type="taxonomic scope" value="Eukaryota"/>
</dbReference>
<reference evidence="9 10" key="1">
    <citation type="journal article" date="2011" name="Proc. Natl. Acad. Sci. U.S.A.">
        <title>Evolutionary erosion of yeast sex chromosomes by mating-type switching accidents.</title>
        <authorList>
            <person name="Gordon J.L."/>
            <person name="Armisen D."/>
            <person name="Proux-Wera E."/>
            <person name="Oheigeartaigh S.S."/>
            <person name="Byrne K.P."/>
            <person name="Wolfe K.H."/>
        </authorList>
    </citation>
    <scope>NUCLEOTIDE SEQUENCE [LARGE SCALE GENOMIC DNA]</scope>
    <source>
        <strain evidence="10">ATCC MYA-139 / BCRC 22969 / CBS 8797 / CCRC 22969 / KCTC 17520 / NBRC 10181 / NCYC 3082</strain>
    </source>
</reference>
<dbReference type="OrthoDB" id="567788at2759"/>
<dbReference type="GeneID" id="34523737"/>
<evidence type="ECO:0000313" key="10">
    <source>
        <dbReference type="Proteomes" id="UP000006310"/>
    </source>
</evidence>
<organism evidence="9 10">
    <name type="scientific">Huiozyma naganishii (strain ATCC MYA-139 / BCRC 22969 / CBS 8797 / KCTC 17520 / NBRC 10181 / NCYC 3082 / Yp74L-3)</name>
    <name type="common">Yeast</name>
    <name type="synonym">Kazachstania naganishii</name>
    <dbReference type="NCBI Taxonomy" id="1071383"/>
    <lineage>
        <taxon>Eukaryota</taxon>
        <taxon>Fungi</taxon>
        <taxon>Dikarya</taxon>
        <taxon>Ascomycota</taxon>
        <taxon>Saccharomycotina</taxon>
        <taxon>Saccharomycetes</taxon>
        <taxon>Saccharomycetales</taxon>
        <taxon>Saccharomycetaceae</taxon>
        <taxon>Huiozyma</taxon>
    </lineage>
</organism>
<feature type="compositionally biased region" description="Polar residues" evidence="7">
    <location>
        <begin position="305"/>
        <end position="319"/>
    </location>
</feature>
<dbReference type="KEGG" id="kng:KNAG_0A04250"/>
<feature type="domain" description="Reticulon" evidence="8">
    <location>
        <begin position="63"/>
        <end position="230"/>
    </location>
</feature>
<dbReference type="PANTHER" id="PTHR10994:SF193">
    <property type="entry name" value="RETICULON-LIKE PROTEIN"/>
    <property type="match status" value="1"/>
</dbReference>
<evidence type="ECO:0000313" key="9">
    <source>
        <dbReference type="EMBL" id="CCK68102.1"/>
    </source>
</evidence>
<dbReference type="AlphaFoldDB" id="J7RTM9"/>
<keyword evidence="4 6" id="KW-1133">Transmembrane helix</keyword>
<proteinExistence type="predicted"/>
<feature type="region of interest" description="Disordered" evidence="7">
    <location>
        <begin position="268"/>
        <end position="319"/>
    </location>
</feature>
<sequence length="319" mass="35912">MTKKPFRGVRCIQTVYIYSLGSAWSGQLLLSSRGLFNSFLLSLHPTPTQDMSEKSAAPACGCQCDLLLWKNPVKTGKYFLGSLVVLLFFKRVNIFTCLLRILYTVFLTTASLEFVSKLLFGQGVVTKYGIKECPNTVAAVKPYVDELLRQLPVQQARMRMLVFAYVPKNTFKAAVATYVLHKVFSWFPLWTVLFVGDLFLFTMPIVYRTYQTEIDAAVQQGCKLVKARAQCAGKKLCDAVEPHIRKCPPLNKIIQNCAANNKKTATANDGEATASTTSAQQFPDVPEHTQETHEFNVDDLKQEIQESTDTLQQEFQKHE</sequence>
<evidence type="ECO:0000256" key="7">
    <source>
        <dbReference type="SAM" id="MobiDB-lite"/>
    </source>
</evidence>
<dbReference type="GO" id="GO:0009617">
    <property type="term" value="P:response to bacterium"/>
    <property type="evidence" value="ECO:0007669"/>
    <property type="project" value="InterPro"/>
</dbReference>
<keyword evidence="2 6" id="KW-0812">Transmembrane</keyword>
<reference evidence="10" key="2">
    <citation type="submission" date="2012-08" db="EMBL/GenBank/DDBJ databases">
        <title>Genome sequence of Kazachstania naganishii.</title>
        <authorList>
            <person name="Gordon J.L."/>
            <person name="Armisen D."/>
            <person name="Proux-Wera E."/>
            <person name="OhEigeartaigh S.S."/>
            <person name="Byrne K.P."/>
            <person name="Wolfe K.H."/>
        </authorList>
    </citation>
    <scope>NUCLEOTIDE SEQUENCE [LARGE SCALE GENOMIC DNA]</scope>
    <source>
        <strain evidence="10">ATCC MYA-139 / BCRC 22969 / CBS 8797 / CCRC 22969 / KCTC 17520 / NBRC 10181 / NCYC 3082</strain>
    </source>
</reference>
<dbReference type="Proteomes" id="UP000006310">
    <property type="component" value="Chromosome 1"/>
</dbReference>
<evidence type="ECO:0000256" key="5">
    <source>
        <dbReference type="ARBA" id="ARBA00023136"/>
    </source>
</evidence>
<evidence type="ECO:0000256" key="2">
    <source>
        <dbReference type="ARBA" id="ARBA00022692"/>
    </source>
</evidence>
<accession>J7RTM9</accession>
<feature type="transmembrane region" description="Helical" evidence="6">
    <location>
        <begin position="187"/>
        <end position="207"/>
    </location>
</feature>
<dbReference type="InterPro" id="IPR003388">
    <property type="entry name" value="Reticulon"/>
</dbReference>
<protein>
    <recommendedName>
        <fullName evidence="6">Reticulon-like protein</fullName>
    </recommendedName>
</protein>
<dbReference type="PANTHER" id="PTHR10994">
    <property type="entry name" value="RETICULON"/>
    <property type="match status" value="1"/>
</dbReference>